<dbReference type="GO" id="GO:0016787">
    <property type="term" value="F:hydrolase activity"/>
    <property type="evidence" value="ECO:0007669"/>
    <property type="project" value="UniProtKB-KW"/>
</dbReference>
<dbReference type="EMBL" id="JBHUCM010000018">
    <property type="protein sequence ID" value="MFD1540034.1"/>
    <property type="molecule type" value="Genomic_DNA"/>
</dbReference>
<keyword evidence="3" id="KW-1185">Reference proteome</keyword>
<keyword evidence="2" id="KW-0378">Hydrolase</keyword>
<dbReference type="SUPFAM" id="SSF52266">
    <property type="entry name" value="SGNH hydrolase"/>
    <property type="match status" value="1"/>
</dbReference>
<comment type="caution">
    <text evidence="2">The sequence shown here is derived from an EMBL/GenBank/DDBJ whole genome shotgun (WGS) entry which is preliminary data.</text>
</comment>
<dbReference type="RefSeq" id="WP_246654746.1">
    <property type="nucleotide sequence ID" value="NZ_JAHKRM010000047.1"/>
</dbReference>
<dbReference type="EC" id="3.1.-.-" evidence="2"/>
<proteinExistence type="predicted"/>
<protein>
    <submittedName>
        <fullName evidence="2">SGNH/GDSL hydrolase family protein</fullName>
        <ecNumber evidence="2">3.1.-.-</ecNumber>
    </submittedName>
</protein>
<feature type="domain" description="SGNH hydrolase-type esterase" evidence="1">
    <location>
        <begin position="86"/>
        <end position="335"/>
    </location>
</feature>
<dbReference type="Gene3D" id="3.40.50.1110">
    <property type="entry name" value="SGNH hydrolase"/>
    <property type="match status" value="1"/>
</dbReference>
<dbReference type="InterPro" id="IPR013830">
    <property type="entry name" value="SGNH_hydro"/>
</dbReference>
<dbReference type="InterPro" id="IPR036514">
    <property type="entry name" value="SGNH_hydro_sf"/>
</dbReference>
<gene>
    <name evidence="2" type="ORF">ACFSJ0_23475</name>
</gene>
<name>A0ABW4GC35_9ACTN</name>
<dbReference type="PANTHER" id="PTHR37981">
    <property type="entry name" value="LIPASE 2"/>
    <property type="match status" value="1"/>
</dbReference>
<sequence>MSPCCRHVVAAREAALNGTRWKIVQVAAAALLGAALALAGAPLGLYTSLACATIGAGCPAGPPHGSLPVLTRLTPVQAAQSGTYVALGDSYSSGEGVFDRAARPINSGADRCHRSPGSYVPLVAGAHRFGGGSAFWACSGATTRQLFSGQYGQQPQIERVGAAASLVTLSIGGNDAGFTSVLTGCIVKLPWSSACLDQQSEVTKRIAALGPSMTKVLRELRRRAPNARIIVLGYPRPFPAAPPDGFDNLTVEDQRWLNGMTRRLNDVAARVTAEFDRGIVAFGGAGSVEYIDAYDAFDGHEAGRPDPYLNGLALDLDEFVVNSRSFHPTGAGYRRFAELVNARIAAGPGRPMNNFRLTTPAPTDSRF</sequence>
<evidence type="ECO:0000313" key="2">
    <source>
        <dbReference type="EMBL" id="MFD1540034.1"/>
    </source>
</evidence>
<dbReference type="PANTHER" id="PTHR37981:SF1">
    <property type="entry name" value="SGNH HYDROLASE-TYPE ESTERASE DOMAIN-CONTAINING PROTEIN"/>
    <property type="match status" value="1"/>
</dbReference>
<evidence type="ECO:0000313" key="3">
    <source>
        <dbReference type="Proteomes" id="UP001597097"/>
    </source>
</evidence>
<dbReference type="Pfam" id="PF13472">
    <property type="entry name" value="Lipase_GDSL_2"/>
    <property type="match status" value="1"/>
</dbReference>
<dbReference type="InterPro" id="IPR037460">
    <property type="entry name" value="SEST-like"/>
</dbReference>
<evidence type="ECO:0000259" key="1">
    <source>
        <dbReference type="Pfam" id="PF13472"/>
    </source>
</evidence>
<organism evidence="2 3">
    <name type="scientific">Nonomuraea guangzhouensis</name>
    <dbReference type="NCBI Taxonomy" id="1291555"/>
    <lineage>
        <taxon>Bacteria</taxon>
        <taxon>Bacillati</taxon>
        <taxon>Actinomycetota</taxon>
        <taxon>Actinomycetes</taxon>
        <taxon>Streptosporangiales</taxon>
        <taxon>Streptosporangiaceae</taxon>
        <taxon>Nonomuraea</taxon>
    </lineage>
</organism>
<accession>A0ABW4GC35</accession>
<dbReference type="Proteomes" id="UP001597097">
    <property type="component" value="Unassembled WGS sequence"/>
</dbReference>
<dbReference type="CDD" id="cd01823">
    <property type="entry name" value="SEST_like"/>
    <property type="match status" value="1"/>
</dbReference>
<reference evidence="3" key="1">
    <citation type="journal article" date="2019" name="Int. J. Syst. Evol. Microbiol.">
        <title>The Global Catalogue of Microorganisms (GCM) 10K type strain sequencing project: providing services to taxonomists for standard genome sequencing and annotation.</title>
        <authorList>
            <consortium name="The Broad Institute Genomics Platform"/>
            <consortium name="The Broad Institute Genome Sequencing Center for Infectious Disease"/>
            <person name="Wu L."/>
            <person name="Ma J."/>
        </authorList>
    </citation>
    <scope>NUCLEOTIDE SEQUENCE [LARGE SCALE GENOMIC DNA]</scope>
    <source>
        <strain evidence="3">CGMCC 1.15399</strain>
    </source>
</reference>